<dbReference type="InterPro" id="IPR037185">
    <property type="entry name" value="EmrE-like"/>
</dbReference>
<comment type="similarity">
    <text evidence="2">Belongs to the EamA transporter family.</text>
</comment>
<evidence type="ECO:0000256" key="4">
    <source>
        <dbReference type="ARBA" id="ARBA00022989"/>
    </source>
</evidence>
<dbReference type="PANTHER" id="PTHR32322:SF2">
    <property type="entry name" value="EAMA DOMAIN-CONTAINING PROTEIN"/>
    <property type="match status" value="1"/>
</dbReference>
<feature type="transmembrane region" description="Helical" evidence="6">
    <location>
        <begin position="94"/>
        <end position="113"/>
    </location>
</feature>
<feature type="transmembrane region" description="Helical" evidence="6">
    <location>
        <begin position="35"/>
        <end position="52"/>
    </location>
</feature>
<dbReference type="SUPFAM" id="SSF103481">
    <property type="entry name" value="Multidrug resistance efflux transporter EmrE"/>
    <property type="match status" value="2"/>
</dbReference>
<name>A0AAE3U7X3_9BACT</name>
<dbReference type="AlphaFoldDB" id="A0AAE3U7X3"/>
<feature type="transmembrane region" description="Helical" evidence="6">
    <location>
        <begin position="120"/>
        <end position="138"/>
    </location>
</feature>
<feature type="domain" description="EamA" evidence="7">
    <location>
        <begin position="151"/>
        <end position="287"/>
    </location>
</feature>
<evidence type="ECO:0000256" key="2">
    <source>
        <dbReference type="ARBA" id="ARBA00007362"/>
    </source>
</evidence>
<comment type="caution">
    <text evidence="8">The sequence shown here is derived from an EMBL/GenBank/DDBJ whole genome shotgun (WGS) entry which is preliminary data.</text>
</comment>
<feature type="transmembrane region" description="Helical" evidence="6">
    <location>
        <begin position="270"/>
        <end position="287"/>
    </location>
</feature>
<dbReference type="Proteomes" id="UP001241110">
    <property type="component" value="Unassembled WGS sequence"/>
</dbReference>
<feature type="transmembrane region" description="Helical" evidence="6">
    <location>
        <begin position="245"/>
        <end position="264"/>
    </location>
</feature>
<evidence type="ECO:0000313" key="9">
    <source>
        <dbReference type="Proteomes" id="UP001241110"/>
    </source>
</evidence>
<evidence type="ECO:0000313" key="8">
    <source>
        <dbReference type="EMBL" id="MDJ1482087.1"/>
    </source>
</evidence>
<evidence type="ECO:0000256" key="6">
    <source>
        <dbReference type="SAM" id="Phobius"/>
    </source>
</evidence>
<feature type="domain" description="EamA" evidence="7">
    <location>
        <begin position="3"/>
        <end position="136"/>
    </location>
</feature>
<keyword evidence="3 6" id="KW-0812">Transmembrane</keyword>
<dbReference type="PANTHER" id="PTHR32322">
    <property type="entry name" value="INNER MEMBRANE TRANSPORTER"/>
    <property type="match status" value="1"/>
</dbReference>
<dbReference type="InterPro" id="IPR050638">
    <property type="entry name" value="AA-Vitamin_Transporters"/>
</dbReference>
<feature type="transmembrane region" description="Helical" evidence="6">
    <location>
        <begin position="212"/>
        <end position="233"/>
    </location>
</feature>
<accession>A0AAE3U7X3</accession>
<feature type="transmembrane region" description="Helical" evidence="6">
    <location>
        <begin position="64"/>
        <end position="82"/>
    </location>
</feature>
<dbReference type="RefSeq" id="WP_313980736.1">
    <property type="nucleotide sequence ID" value="NZ_JASJOS010000006.1"/>
</dbReference>
<dbReference type="InterPro" id="IPR000620">
    <property type="entry name" value="EamA_dom"/>
</dbReference>
<dbReference type="EMBL" id="JASJOS010000006">
    <property type="protein sequence ID" value="MDJ1482087.1"/>
    <property type="molecule type" value="Genomic_DNA"/>
</dbReference>
<sequence length="296" mass="32147">MTYLKLVLVSLFWAGGFIAGKILVNGEVGPYTAATNRFLIASICLMTILYQVEKRFPKLTWRQWLLVLVLGLSGVFLYNIFFFNGLRYIPASRASLIVAITPAVTASLSAIFFKEKITPLRWVGILISIVGAMIVISHGELVSLLNGGITLGDILIFGCVITWAIYTLVGKLALVDLSPLVVAAYSSCIGLFTLGILGISEGALHSFTQLSWQLWAAILFMAIFSTALGYIWFYEGVRSIGPSQAAVFGNLVPVFAVLLAVFILNESVDVYMIGGGFLVLAGVSLTNRKNTQDMVK</sequence>
<reference evidence="8" key="1">
    <citation type="submission" date="2023-05" db="EMBL/GenBank/DDBJ databases">
        <authorList>
            <person name="Zhang X."/>
        </authorList>
    </citation>
    <scope>NUCLEOTIDE SEQUENCE</scope>
    <source>
        <strain evidence="8">YF14B1</strain>
    </source>
</reference>
<proteinExistence type="inferred from homology"/>
<keyword evidence="4 6" id="KW-1133">Transmembrane helix</keyword>
<keyword evidence="5 6" id="KW-0472">Membrane</keyword>
<feature type="transmembrane region" description="Helical" evidence="6">
    <location>
        <begin position="180"/>
        <end position="200"/>
    </location>
</feature>
<comment type="subcellular location">
    <subcellularLocation>
        <location evidence="1">Membrane</location>
        <topology evidence="1">Multi-pass membrane protein</topology>
    </subcellularLocation>
</comment>
<gene>
    <name evidence="8" type="ORF">QNI16_16410</name>
</gene>
<dbReference type="Gene3D" id="1.10.3730.20">
    <property type="match status" value="1"/>
</dbReference>
<dbReference type="GO" id="GO:0016020">
    <property type="term" value="C:membrane"/>
    <property type="evidence" value="ECO:0007669"/>
    <property type="project" value="UniProtKB-SubCell"/>
</dbReference>
<evidence type="ECO:0000259" key="7">
    <source>
        <dbReference type="Pfam" id="PF00892"/>
    </source>
</evidence>
<feature type="transmembrane region" description="Helical" evidence="6">
    <location>
        <begin position="144"/>
        <end position="168"/>
    </location>
</feature>
<evidence type="ECO:0000256" key="5">
    <source>
        <dbReference type="ARBA" id="ARBA00023136"/>
    </source>
</evidence>
<organism evidence="8 9">
    <name type="scientific">Xanthocytophaga flava</name>
    <dbReference type="NCBI Taxonomy" id="3048013"/>
    <lineage>
        <taxon>Bacteria</taxon>
        <taxon>Pseudomonadati</taxon>
        <taxon>Bacteroidota</taxon>
        <taxon>Cytophagia</taxon>
        <taxon>Cytophagales</taxon>
        <taxon>Rhodocytophagaceae</taxon>
        <taxon>Xanthocytophaga</taxon>
    </lineage>
</organism>
<protein>
    <submittedName>
        <fullName evidence="8">DMT family transporter</fullName>
    </submittedName>
</protein>
<dbReference type="Pfam" id="PF00892">
    <property type="entry name" value="EamA"/>
    <property type="match status" value="2"/>
</dbReference>
<evidence type="ECO:0000256" key="1">
    <source>
        <dbReference type="ARBA" id="ARBA00004141"/>
    </source>
</evidence>
<evidence type="ECO:0000256" key="3">
    <source>
        <dbReference type="ARBA" id="ARBA00022692"/>
    </source>
</evidence>